<dbReference type="OrthoDB" id="275225at2"/>
<dbReference type="Proteomes" id="UP000321863">
    <property type="component" value="Unassembled WGS sequence"/>
</dbReference>
<dbReference type="EMBL" id="BJYJ01000010">
    <property type="protein sequence ID" value="GEN76414.1"/>
    <property type="molecule type" value="Genomic_DNA"/>
</dbReference>
<dbReference type="AlphaFoldDB" id="A0A511YMI6"/>
<protein>
    <submittedName>
        <fullName evidence="1">Uncharacterized protein</fullName>
    </submittedName>
</protein>
<proteinExistence type="predicted"/>
<name>A0A511YMI6_9FLAO</name>
<reference evidence="1 2" key="1">
    <citation type="submission" date="2019-07" db="EMBL/GenBank/DDBJ databases">
        <title>Whole genome shotgun sequence of Chryseobacterium hagamense NBRC 105253.</title>
        <authorList>
            <person name="Hosoyama A."/>
            <person name="Uohara A."/>
            <person name="Ohji S."/>
            <person name="Ichikawa N."/>
        </authorList>
    </citation>
    <scope>NUCLEOTIDE SEQUENCE [LARGE SCALE GENOMIC DNA]</scope>
    <source>
        <strain evidence="1 2">NBRC 105253</strain>
    </source>
</reference>
<dbReference type="RefSeq" id="WP_146941356.1">
    <property type="nucleotide sequence ID" value="NZ_BJYJ01000010.1"/>
</dbReference>
<accession>A0A511YMI6</accession>
<sequence>MDQETVKYIIRYFGHLMTDDEKAASQNHMYLSKSSDNGKLREIMTERGWIRHTAETGHLLENGYDEFEINAAKRIVAQTSEKVFFNNCPNCGKLASPPAARQCRYCGLNWHQK</sequence>
<evidence type="ECO:0000313" key="2">
    <source>
        <dbReference type="Proteomes" id="UP000321863"/>
    </source>
</evidence>
<organism evidence="1 2">
    <name type="scientific">Chryseobacterium hagamense</name>
    <dbReference type="NCBI Taxonomy" id="395935"/>
    <lineage>
        <taxon>Bacteria</taxon>
        <taxon>Pseudomonadati</taxon>
        <taxon>Bacteroidota</taxon>
        <taxon>Flavobacteriia</taxon>
        <taxon>Flavobacteriales</taxon>
        <taxon>Weeksellaceae</taxon>
        <taxon>Chryseobacterium group</taxon>
        <taxon>Chryseobacterium</taxon>
    </lineage>
</organism>
<keyword evidence="2" id="KW-1185">Reference proteome</keyword>
<comment type="caution">
    <text evidence="1">The sequence shown here is derived from an EMBL/GenBank/DDBJ whole genome shotgun (WGS) entry which is preliminary data.</text>
</comment>
<evidence type="ECO:0000313" key="1">
    <source>
        <dbReference type="EMBL" id="GEN76414.1"/>
    </source>
</evidence>
<gene>
    <name evidence="1" type="ORF">CHA01nite_21540</name>
</gene>